<keyword evidence="2" id="KW-1133">Transmembrane helix</keyword>
<feature type="region of interest" description="Disordered" evidence="1">
    <location>
        <begin position="97"/>
        <end position="119"/>
    </location>
</feature>
<accession>A0A4Y2JMA4</accession>
<protein>
    <submittedName>
        <fullName evidence="3">Uncharacterized protein</fullName>
    </submittedName>
</protein>
<name>A0A4Y2JMA4_ARAVE</name>
<evidence type="ECO:0000313" key="3">
    <source>
        <dbReference type="EMBL" id="GBM91094.1"/>
    </source>
</evidence>
<evidence type="ECO:0000256" key="2">
    <source>
        <dbReference type="SAM" id="Phobius"/>
    </source>
</evidence>
<comment type="caution">
    <text evidence="3">The sequence shown here is derived from an EMBL/GenBank/DDBJ whole genome shotgun (WGS) entry which is preliminary data.</text>
</comment>
<dbReference type="AlphaFoldDB" id="A0A4Y2JMA4"/>
<sequence>MVRTSNSPHIFVFTLLSLYILPFFFPWQFSQKLVNAYLLRFLTTTKRLFMVLEGFQVRNPVPLNIHLVLDLLNIKSYGGVHRPPSGVVRKFGGGLPVEVSSSSSDHGSKLRGPSQNSLRVASERGVNLFSRN</sequence>
<keyword evidence="2" id="KW-0472">Membrane</keyword>
<proteinExistence type="predicted"/>
<keyword evidence="4" id="KW-1185">Reference proteome</keyword>
<evidence type="ECO:0000313" key="4">
    <source>
        <dbReference type="Proteomes" id="UP000499080"/>
    </source>
</evidence>
<reference evidence="3 4" key="1">
    <citation type="journal article" date="2019" name="Sci. Rep.">
        <title>Orb-weaving spider Araneus ventricosus genome elucidates the spidroin gene catalogue.</title>
        <authorList>
            <person name="Kono N."/>
            <person name="Nakamura H."/>
            <person name="Ohtoshi R."/>
            <person name="Moran D.A.P."/>
            <person name="Shinohara A."/>
            <person name="Yoshida Y."/>
            <person name="Fujiwara M."/>
            <person name="Mori M."/>
            <person name="Tomita M."/>
            <person name="Arakawa K."/>
        </authorList>
    </citation>
    <scope>NUCLEOTIDE SEQUENCE [LARGE SCALE GENOMIC DNA]</scope>
</reference>
<gene>
    <name evidence="3" type="ORF">AVEN_135113_1</name>
</gene>
<organism evidence="3 4">
    <name type="scientific">Araneus ventricosus</name>
    <name type="common">Orbweaver spider</name>
    <name type="synonym">Epeira ventricosa</name>
    <dbReference type="NCBI Taxonomy" id="182803"/>
    <lineage>
        <taxon>Eukaryota</taxon>
        <taxon>Metazoa</taxon>
        <taxon>Ecdysozoa</taxon>
        <taxon>Arthropoda</taxon>
        <taxon>Chelicerata</taxon>
        <taxon>Arachnida</taxon>
        <taxon>Araneae</taxon>
        <taxon>Araneomorphae</taxon>
        <taxon>Entelegynae</taxon>
        <taxon>Araneoidea</taxon>
        <taxon>Araneidae</taxon>
        <taxon>Araneus</taxon>
    </lineage>
</organism>
<feature type="transmembrane region" description="Helical" evidence="2">
    <location>
        <begin position="6"/>
        <end position="25"/>
    </location>
</feature>
<evidence type="ECO:0000256" key="1">
    <source>
        <dbReference type="SAM" id="MobiDB-lite"/>
    </source>
</evidence>
<dbReference type="Proteomes" id="UP000499080">
    <property type="component" value="Unassembled WGS sequence"/>
</dbReference>
<keyword evidence="2" id="KW-0812">Transmembrane</keyword>
<dbReference type="EMBL" id="BGPR01003672">
    <property type="protein sequence ID" value="GBM91094.1"/>
    <property type="molecule type" value="Genomic_DNA"/>
</dbReference>